<dbReference type="Reactome" id="R-CEL-140837">
    <property type="pathway name" value="Intrinsic Pathway of Fibrin Clot Formation"/>
</dbReference>
<dbReference type="Reactome" id="R-CEL-75205">
    <property type="pathway name" value="Dissolution of Fibrin Clot"/>
</dbReference>
<dbReference type="KEGG" id="cel:CELE_C28G1.2"/>
<dbReference type="Reactome" id="R-CEL-375276">
    <property type="pathway name" value="Peptide ligand-binding receptors"/>
</dbReference>
<evidence type="ECO:0000313" key="4">
    <source>
        <dbReference type="WormBase" id="C28G1.2"/>
    </source>
</evidence>
<dbReference type="EMBL" id="BX284606">
    <property type="protein sequence ID" value="CCD63329.1"/>
    <property type="molecule type" value="Genomic_DNA"/>
</dbReference>
<dbReference type="InParanoid" id="Q18287"/>
<dbReference type="FunCoup" id="Q18287">
    <property type="interactions" value="829"/>
</dbReference>
<dbReference type="STRING" id="6239.C28G1.2.1"/>
<dbReference type="InterPro" id="IPR042185">
    <property type="entry name" value="Serpin_sf_2"/>
</dbReference>
<dbReference type="PIR" id="T15690">
    <property type="entry name" value="T15690"/>
</dbReference>
<dbReference type="PaxDb" id="6239-C28G1.2"/>
<evidence type="ECO:0000313" key="3">
    <source>
        <dbReference type="Proteomes" id="UP000001940"/>
    </source>
</evidence>
<keyword evidence="3" id="KW-1185">Reference proteome</keyword>
<dbReference type="SUPFAM" id="SSF56574">
    <property type="entry name" value="Serpins"/>
    <property type="match status" value="1"/>
</dbReference>
<dbReference type="Reactome" id="R-CEL-2022377">
    <property type="pathway name" value="Metabolism of Angiotensinogen to Angiotensins"/>
</dbReference>
<dbReference type="eggNOG" id="KOG2392">
    <property type="taxonomic scope" value="Eukaryota"/>
</dbReference>
<dbReference type="Reactome" id="R-CEL-5694530">
    <property type="pathway name" value="Cargo concentration in the ER"/>
</dbReference>
<accession>Q18287</accession>
<dbReference type="Reactome" id="R-CEL-418594">
    <property type="pathway name" value="G alpha (i) signalling events"/>
</dbReference>
<dbReference type="Reactome" id="R-CEL-140875">
    <property type="pathway name" value="Common Pathway of Fibrin Clot Formation"/>
</dbReference>
<gene>
    <name evidence="2 4" type="ORF">C28G1.2</name>
    <name evidence="2" type="ORF">CELE_C28G1.2</name>
</gene>
<dbReference type="OMA" id="EPYFFKA"/>
<dbReference type="GeneID" id="182990"/>
<dbReference type="RefSeq" id="NP_509497.2">
    <property type="nucleotide sequence ID" value="NM_077096.2"/>
</dbReference>
<dbReference type="AlphaFoldDB" id="Q18287"/>
<dbReference type="InterPro" id="IPR023796">
    <property type="entry name" value="Serpin_dom"/>
</dbReference>
<dbReference type="InterPro" id="IPR036186">
    <property type="entry name" value="Serpin_sf"/>
</dbReference>
<proteinExistence type="predicted"/>
<dbReference type="Reactome" id="R-CEL-194002">
    <property type="pathway name" value="Glucocorticoid biosynthesis"/>
</dbReference>
<sequence length="265" mass="30603">MSAQSLSGIETTFGLNLLNSVGCQESYVFSPISWLFVFALLGNEKFNSTVFDKYSDLGFLDSEVRSYLKNDLTDISVRADSGINDVRRNSPNQTRILFNAGWEEKLHEKRSWLFYPSKYNSKVITYLIKEKHVLLNVDDAFQMISIMYENKSLQFVVLVPSKPCGLKKALKKLTKQRFEKLFQESTVQLVQIMIPKLDVLQLLINSKVLGLQPPIKTSLKYKESPRISKMLYRPENRLPYHFRADHPFVFAVLRNGHPVYFGVFS</sequence>
<dbReference type="Reactome" id="R-CEL-114608">
    <property type="pathway name" value="Platelet degranulation"/>
</dbReference>
<dbReference type="HOGENOM" id="CLU_1054583_0_0_1"/>
<protein>
    <submittedName>
        <fullName evidence="2">Serpin domain-containing protein</fullName>
    </submittedName>
</protein>
<dbReference type="Reactome" id="R-CEL-9757110">
    <property type="pathway name" value="Prednisone ADME"/>
</dbReference>
<feature type="domain" description="Serpin" evidence="1">
    <location>
        <begin position="96"/>
        <end position="199"/>
    </location>
</feature>
<reference evidence="2 3" key="1">
    <citation type="journal article" date="1998" name="Science">
        <title>Genome sequence of the nematode C. elegans: a platform for investigating biology.</title>
        <authorList>
            <consortium name="The C. elegans sequencing consortium"/>
            <person name="Sulson J.E."/>
            <person name="Waterston R."/>
        </authorList>
    </citation>
    <scope>NUCLEOTIDE SEQUENCE [LARGE SCALE GENOMIC DNA]</scope>
    <source>
        <strain evidence="2 3">Bristol N2</strain>
    </source>
</reference>
<dbReference type="UCSC" id="C28G1.2">
    <property type="organism name" value="c. elegans"/>
</dbReference>
<dbReference type="Proteomes" id="UP000001940">
    <property type="component" value="Chromosome X"/>
</dbReference>
<dbReference type="PhylomeDB" id="Q18287"/>
<evidence type="ECO:0000259" key="1">
    <source>
        <dbReference type="Pfam" id="PF00079"/>
    </source>
</evidence>
<name>Q18287_CAEEL</name>
<dbReference type="OrthoDB" id="9518664at2759"/>
<evidence type="ECO:0000313" key="2">
    <source>
        <dbReference type="EMBL" id="CCD63329.1"/>
    </source>
</evidence>
<dbReference type="Reactome" id="R-CEL-8939242">
    <property type="pathway name" value="RUNX1 regulates transcription of genes involved in differentiation of keratinocytes"/>
</dbReference>
<organism evidence="2 3">
    <name type="scientific">Caenorhabditis elegans</name>
    <dbReference type="NCBI Taxonomy" id="6239"/>
    <lineage>
        <taxon>Eukaryota</taxon>
        <taxon>Metazoa</taxon>
        <taxon>Ecdysozoa</taxon>
        <taxon>Nematoda</taxon>
        <taxon>Chromadorea</taxon>
        <taxon>Rhabditida</taxon>
        <taxon>Rhabditina</taxon>
        <taxon>Rhabditomorpha</taxon>
        <taxon>Rhabditoidea</taxon>
        <taxon>Rhabditidae</taxon>
        <taxon>Peloderinae</taxon>
        <taxon>Caenorhabditis</taxon>
    </lineage>
</organism>
<dbReference type="Pfam" id="PF00079">
    <property type="entry name" value="Serpin"/>
    <property type="match status" value="1"/>
</dbReference>
<dbReference type="Reactome" id="R-CEL-416476">
    <property type="pathway name" value="G alpha (q) signalling events"/>
</dbReference>
<dbReference type="Gene3D" id="2.30.39.10">
    <property type="entry name" value="Alpha-1-antitrypsin, domain 1"/>
    <property type="match status" value="1"/>
</dbReference>
<dbReference type="Bgee" id="WBGene00016187">
    <property type="expression patterns" value="Expressed in adult organism"/>
</dbReference>
<dbReference type="Reactome" id="R-CEL-8957275">
    <property type="pathway name" value="Post-translational protein phosphorylation"/>
</dbReference>
<dbReference type="GO" id="GO:0005615">
    <property type="term" value="C:extracellular space"/>
    <property type="evidence" value="ECO:0000318"/>
    <property type="project" value="GO_Central"/>
</dbReference>
<dbReference type="Reactome" id="R-CEL-381426">
    <property type="pathway name" value="Regulation of Insulin-like Growth Factor (IGF) transport and uptake by Insulin-like Growth Factor Binding Proteins (IGFBPs)"/>
</dbReference>
<dbReference type="WormBase" id="C28G1.2">
    <property type="protein sequence ID" value="CE33520"/>
    <property type="gene ID" value="WBGene00016187"/>
</dbReference>
<dbReference type="SMR" id="Q18287"/>
<dbReference type="Reactome" id="R-CEL-204005">
    <property type="pathway name" value="COPII-mediated vesicle transport"/>
</dbReference>
<dbReference type="AGR" id="WB:WBGene00016187"/>
<dbReference type="Reactome" id="R-CEL-6798695">
    <property type="pathway name" value="Neutrophil degranulation"/>
</dbReference>
<dbReference type="CTD" id="182990"/>